<proteinExistence type="predicted"/>
<organism evidence="1">
    <name type="scientific">Photinus pyralis</name>
    <name type="common">Common eastern firefly</name>
    <name type="synonym">Lampyris pyralis</name>
    <dbReference type="NCBI Taxonomy" id="7054"/>
    <lineage>
        <taxon>Eukaryota</taxon>
        <taxon>Metazoa</taxon>
        <taxon>Ecdysozoa</taxon>
        <taxon>Arthropoda</taxon>
        <taxon>Hexapoda</taxon>
        <taxon>Insecta</taxon>
        <taxon>Pterygota</taxon>
        <taxon>Neoptera</taxon>
        <taxon>Endopterygota</taxon>
        <taxon>Coleoptera</taxon>
        <taxon>Polyphaga</taxon>
        <taxon>Elateriformia</taxon>
        <taxon>Elateroidea</taxon>
        <taxon>Lampyridae</taxon>
        <taxon>Lampyrinae</taxon>
        <taxon>Photinus</taxon>
    </lineage>
</organism>
<dbReference type="EMBL" id="GEZM01082795">
    <property type="protein sequence ID" value="JAV61267.1"/>
    <property type="molecule type" value="Transcribed_RNA"/>
</dbReference>
<evidence type="ECO:0000313" key="1">
    <source>
        <dbReference type="EMBL" id="JAV61267.1"/>
    </source>
</evidence>
<name>A0A1Y1KQW7_PHOPY</name>
<protein>
    <submittedName>
        <fullName evidence="1">Uncharacterized protein</fullName>
    </submittedName>
</protein>
<reference evidence="1" key="1">
    <citation type="journal article" date="2016" name="Sci. Rep.">
        <title>Molecular characterization of firefly nuptial gifts: a multi-omics approach sheds light on postcopulatory sexual selection.</title>
        <authorList>
            <person name="Al-Wathiqui N."/>
            <person name="Fallon T.R."/>
            <person name="South A."/>
            <person name="Weng J.K."/>
            <person name="Lewis S.M."/>
        </authorList>
    </citation>
    <scope>NUCLEOTIDE SEQUENCE</scope>
</reference>
<accession>A0A1Y1KQW7</accession>
<sequence length="104" mass="11452">MCGTISPTKQNCLKRDRQGHYTTIACQIFTTVGDRSGTVITTIRTMVTTPAVVTAGTAVEDPTTTPTFKGQIIRIVFKLTCQPFLTAKRATYNSYSSFVYFSVQ</sequence>
<dbReference type="AlphaFoldDB" id="A0A1Y1KQW7"/>